<feature type="compositionally biased region" description="Pro residues" evidence="1">
    <location>
        <begin position="110"/>
        <end position="120"/>
    </location>
</feature>
<feature type="compositionally biased region" description="Polar residues" evidence="1">
    <location>
        <begin position="26"/>
        <end position="39"/>
    </location>
</feature>
<evidence type="ECO:0000256" key="2">
    <source>
        <dbReference type="SAM" id="Phobius"/>
    </source>
</evidence>
<reference evidence="5" key="1">
    <citation type="journal article" date="2023" name="Commun. Biol.">
        <title>Genome analysis of Parmales, the sister group of diatoms, reveals the evolutionary specialization of diatoms from phago-mixotrophs to photoautotrophs.</title>
        <authorList>
            <person name="Ban H."/>
            <person name="Sato S."/>
            <person name="Yoshikawa S."/>
            <person name="Yamada K."/>
            <person name="Nakamura Y."/>
            <person name="Ichinomiya M."/>
            <person name="Sato N."/>
            <person name="Blanc-Mathieu R."/>
            <person name="Endo H."/>
            <person name="Kuwata A."/>
            <person name="Ogata H."/>
        </authorList>
    </citation>
    <scope>NUCLEOTIDE SEQUENCE [LARGE SCALE GENOMIC DNA]</scope>
    <source>
        <strain evidence="5">NIES 3700</strain>
    </source>
</reference>
<dbReference type="SUPFAM" id="SSF56112">
    <property type="entry name" value="Protein kinase-like (PK-like)"/>
    <property type="match status" value="1"/>
</dbReference>
<gene>
    <name evidence="4" type="ORF">TrLO_g3203</name>
</gene>
<feature type="domain" description="Protein kinase" evidence="3">
    <location>
        <begin position="403"/>
        <end position="697"/>
    </location>
</feature>
<dbReference type="EMBL" id="BRXW01000696">
    <property type="protein sequence ID" value="GMH74325.1"/>
    <property type="molecule type" value="Genomic_DNA"/>
</dbReference>
<dbReference type="Pfam" id="PF00069">
    <property type="entry name" value="Pkinase"/>
    <property type="match status" value="1"/>
</dbReference>
<feature type="region of interest" description="Disordered" evidence="1">
    <location>
        <begin position="1"/>
        <end position="45"/>
    </location>
</feature>
<dbReference type="PROSITE" id="PS50011">
    <property type="entry name" value="PROTEIN_KINASE_DOM"/>
    <property type="match status" value="1"/>
</dbReference>
<dbReference type="GO" id="GO:0007165">
    <property type="term" value="P:signal transduction"/>
    <property type="evidence" value="ECO:0007669"/>
    <property type="project" value="TreeGrafter"/>
</dbReference>
<evidence type="ECO:0000259" key="3">
    <source>
        <dbReference type="PROSITE" id="PS50011"/>
    </source>
</evidence>
<dbReference type="Proteomes" id="UP001165122">
    <property type="component" value="Unassembled WGS sequence"/>
</dbReference>
<accession>A0A9W7AQT7</accession>
<dbReference type="AlphaFoldDB" id="A0A9W7AQT7"/>
<evidence type="ECO:0000256" key="1">
    <source>
        <dbReference type="SAM" id="MobiDB-lite"/>
    </source>
</evidence>
<feature type="transmembrane region" description="Helical" evidence="2">
    <location>
        <begin position="51"/>
        <end position="71"/>
    </location>
</feature>
<keyword evidence="2" id="KW-1133">Transmembrane helix</keyword>
<evidence type="ECO:0000313" key="5">
    <source>
        <dbReference type="Proteomes" id="UP001165122"/>
    </source>
</evidence>
<feature type="region of interest" description="Disordered" evidence="1">
    <location>
        <begin position="78"/>
        <end position="172"/>
    </location>
</feature>
<protein>
    <recommendedName>
        <fullName evidence="3">Protein kinase domain-containing protein</fullName>
    </recommendedName>
</protein>
<proteinExistence type="predicted"/>
<dbReference type="GO" id="GO:0004672">
    <property type="term" value="F:protein kinase activity"/>
    <property type="evidence" value="ECO:0007669"/>
    <property type="project" value="InterPro"/>
</dbReference>
<keyword evidence="5" id="KW-1185">Reference proteome</keyword>
<dbReference type="GO" id="GO:0005737">
    <property type="term" value="C:cytoplasm"/>
    <property type="evidence" value="ECO:0007669"/>
    <property type="project" value="TreeGrafter"/>
</dbReference>
<dbReference type="SMART" id="SM00220">
    <property type="entry name" value="S_TKc"/>
    <property type="match status" value="1"/>
</dbReference>
<dbReference type="InterPro" id="IPR011009">
    <property type="entry name" value="Kinase-like_dom_sf"/>
</dbReference>
<keyword evidence="2" id="KW-0812">Transmembrane</keyword>
<feature type="compositionally biased region" description="Gly residues" evidence="1">
    <location>
        <begin position="82"/>
        <end position="92"/>
    </location>
</feature>
<dbReference type="Gene3D" id="1.10.510.10">
    <property type="entry name" value="Transferase(Phosphotransferase) domain 1"/>
    <property type="match status" value="1"/>
</dbReference>
<dbReference type="InterPro" id="IPR050167">
    <property type="entry name" value="Ser_Thr_protein_kinase"/>
</dbReference>
<comment type="caution">
    <text evidence="4">The sequence shown here is derived from an EMBL/GenBank/DDBJ whole genome shotgun (WGS) entry which is preliminary data.</text>
</comment>
<name>A0A9W7AQT7_9STRA</name>
<dbReference type="InterPro" id="IPR000719">
    <property type="entry name" value="Prot_kinase_dom"/>
</dbReference>
<dbReference type="GO" id="GO:0005524">
    <property type="term" value="F:ATP binding"/>
    <property type="evidence" value="ECO:0007669"/>
    <property type="project" value="InterPro"/>
</dbReference>
<dbReference type="OrthoDB" id="41771at2759"/>
<sequence>MRKRQSGLPLHNSPPPQDWDLIESGGSPSTPWNASTSKEFSPKKKKKDTSLWISLGFFVVMLVVLVIIVVVKKRGHRLDVGSGAGSFTGPGGGLPPTPSEQTLPHETRPKNPPIKRPPTKYPGVAQRKKEKRRQTQADRLNVTSSFDSKPHPPVKKSEVPRKKPSVPIKTSEVPLSEKKGKCGDCEGSKFRECCDTCEELIEVYDLEGWRIDASFWDRSVCTSRWSRLTPPQKSKIGSSMTSSNYDSCAGKRDASFERVDTALGLRHPFFYGTETEGRFKNLKDYLNSRQIILSPNSETSLLFHPLKLKCYTSLPTLNIETSDNLYVKSFETLEHVRTARERMKERKNREIHILAMQEAGHPDEEVEKLYAELEREWMLEGDWPDDDHVDNHYQVDHSIEQPYGGLTLLGQGRYRGVWLTPENDVYKTVYGYHSSIEYDQSHGKIEQDMDRISYYSSEIITQIELGNMKGKDTNVLGISGVGCDGGYDGSFTQRGGKDMILLRSYLAQQKLHENPKRLKLRLLIDAAKSLSQIHAAGVVHVDVKTNQFVVDVSISISKPKVYLQDFNNAIYLDYALDKTPCPSAPSDHFDKSGKLRSPEEYNGLYLDTKIDIFAFAYVMYEVLTEEVPWRHEKRMRDENGHVVETRKAVAMGFMHPIHKEEMERWEIEVSKLIEDCWAYDAKDRPTAEEIVKRLQSI</sequence>
<evidence type="ECO:0000313" key="4">
    <source>
        <dbReference type="EMBL" id="GMH74325.1"/>
    </source>
</evidence>
<organism evidence="4 5">
    <name type="scientific">Triparma laevis f. longispina</name>
    <dbReference type="NCBI Taxonomy" id="1714387"/>
    <lineage>
        <taxon>Eukaryota</taxon>
        <taxon>Sar</taxon>
        <taxon>Stramenopiles</taxon>
        <taxon>Ochrophyta</taxon>
        <taxon>Bolidophyceae</taxon>
        <taxon>Parmales</taxon>
        <taxon>Triparmaceae</taxon>
        <taxon>Triparma</taxon>
    </lineage>
</organism>
<feature type="compositionally biased region" description="Polar residues" evidence="1">
    <location>
        <begin position="137"/>
        <end position="147"/>
    </location>
</feature>
<keyword evidence="2" id="KW-0472">Membrane</keyword>
<dbReference type="PANTHER" id="PTHR23257">
    <property type="entry name" value="SERINE-THREONINE PROTEIN KINASE"/>
    <property type="match status" value="1"/>
</dbReference>